<dbReference type="PANTHER" id="PTHR43418:SF4">
    <property type="entry name" value="MULTIFUNCTIONAL TRYPTOPHAN BIOSYNTHESIS PROTEIN"/>
    <property type="match status" value="1"/>
</dbReference>
<dbReference type="GO" id="GO:0000162">
    <property type="term" value="P:L-tryptophan biosynthetic process"/>
    <property type="evidence" value="ECO:0007669"/>
    <property type="project" value="TreeGrafter"/>
</dbReference>
<feature type="domain" description="Glutamine amidotransferase" evidence="2">
    <location>
        <begin position="3"/>
        <end position="185"/>
    </location>
</feature>
<evidence type="ECO:0000313" key="3">
    <source>
        <dbReference type="EMBL" id="OYD56980.1"/>
    </source>
</evidence>
<dbReference type="Gene3D" id="3.40.50.880">
    <property type="match status" value="1"/>
</dbReference>
<dbReference type="InterPro" id="IPR029062">
    <property type="entry name" value="Class_I_gatase-like"/>
</dbReference>
<dbReference type="PANTHER" id="PTHR43418">
    <property type="entry name" value="MULTIFUNCTIONAL TRYPTOPHAN BIOSYNTHESIS PROTEIN-RELATED"/>
    <property type="match status" value="1"/>
</dbReference>
<sequence>MILMIDNYDSFTYNLVQYLGELGEELIVKRNDEITIAEIEQLNPDFLMISPGPCSPDEAGISMDAILHFAGKIPIFGVCLGQQAMAQAFGGDVIRAERLMHGKTSMVHHDGKTVYSGLSQPFQAARYHSLIVKKETLPSCFEVTSWTEEGEIMGIRHREFAIEGVQFHPESILTDEGMQLLRNFITAYKGEPCMSV</sequence>
<keyword evidence="4" id="KW-1185">Reference proteome</keyword>
<dbReference type="InterPro" id="IPR050472">
    <property type="entry name" value="Anth_synth/Amidotransfase"/>
</dbReference>
<dbReference type="OrthoDB" id="9804328at2"/>
<comment type="caution">
    <text evidence="3">The sequence shown here is derived from an EMBL/GenBank/DDBJ whole genome shotgun (WGS) entry which is preliminary data.</text>
</comment>
<evidence type="ECO:0000313" key="4">
    <source>
        <dbReference type="Proteomes" id="UP000215059"/>
    </source>
</evidence>
<dbReference type="InterPro" id="IPR017926">
    <property type="entry name" value="GATASE"/>
</dbReference>
<dbReference type="AlphaFoldDB" id="A0A235F6R2"/>
<evidence type="ECO:0000259" key="2">
    <source>
        <dbReference type="Pfam" id="PF00117"/>
    </source>
</evidence>
<dbReference type="FunFam" id="3.40.50.880:FF:000003">
    <property type="entry name" value="Anthranilate synthase component II"/>
    <property type="match status" value="1"/>
</dbReference>
<dbReference type="SUPFAM" id="SSF52317">
    <property type="entry name" value="Class I glutamine amidotransferase-like"/>
    <property type="match status" value="1"/>
</dbReference>
<evidence type="ECO:0000256" key="1">
    <source>
        <dbReference type="ARBA" id="ARBA00022962"/>
    </source>
</evidence>
<dbReference type="Proteomes" id="UP000215059">
    <property type="component" value="Unassembled WGS sequence"/>
</dbReference>
<proteinExistence type="predicted"/>
<accession>A0A235F6R2</accession>
<dbReference type="CDD" id="cd01743">
    <property type="entry name" value="GATase1_Anthranilate_Synthase"/>
    <property type="match status" value="1"/>
</dbReference>
<dbReference type="RefSeq" id="WP_094253235.1">
    <property type="nucleotide sequence ID" value="NZ_JBHLXL010000003.1"/>
</dbReference>
<dbReference type="NCBIfam" id="TIGR00566">
    <property type="entry name" value="trpG_papA"/>
    <property type="match status" value="1"/>
</dbReference>
<name>A0A235F6R2_9BACL</name>
<reference evidence="3 4" key="1">
    <citation type="submission" date="2017-07" db="EMBL/GenBank/DDBJ databases">
        <title>Fictibacillus sp. nov. GDSW-R2A3 Genome sequencing and assembly.</title>
        <authorList>
            <person name="Mayilraj S."/>
        </authorList>
    </citation>
    <scope>NUCLEOTIDE SEQUENCE [LARGE SCALE GENOMIC DNA]</scope>
    <source>
        <strain evidence="3 4">GDSW-R2A3</strain>
    </source>
</reference>
<dbReference type="GO" id="GO:0004049">
    <property type="term" value="F:anthranilate synthase activity"/>
    <property type="evidence" value="ECO:0007669"/>
    <property type="project" value="TreeGrafter"/>
</dbReference>
<dbReference type="NCBIfam" id="NF005799">
    <property type="entry name" value="PRK07649.1"/>
    <property type="match status" value="1"/>
</dbReference>
<dbReference type="PROSITE" id="PS51273">
    <property type="entry name" value="GATASE_TYPE_1"/>
    <property type="match status" value="1"/>
</dbReference>
<dbReference type="PRINTS" id="PR00097">
    <property type="entry name" value="ANTSNTHASEII"/>
</dbReference>
<dbReference type="PRINTS" id="PR00099">
    <property type="entry name" value="CPSGATASE"/>
</dbReference>
<dbReference type="GO" id="GO:0005829">
    <property type="term" value="C:cytosol"/>
    <property type="evidence" value="ECO:0007669"/>
    <property type="project" value="TreeGrafter"/>
</dbReference>
<dbReference type="Pfam" id="PF00117">
    <property type="entry name" value="GATase"/>
    <property type="match status" value="1"/>
</dbReference>
<dbReference type="EMBL" id="NOII01000007">
    <property type="protein sequence ID" value="OYD56980.1"/>
    <property type="molecule type" value="Genomic_DNA"/>
</dbReference>
<dbReference type="InterPro" id="IPR006221">
    <property type="entry name" value="TrpG/PapA_dom"/>
</dbReference>
<gene>
    <name evidence="3" type="ORF">CGZ90_14410</name>
</gene>
<protein>
    <submittedName>
        <fullName evidence="3">Aminodeoxychorismate/anthranilate synthase component II</fullName>
    </submittedName>
</protein>
<dbReference type="PRINTS" id="PR00096">
    <property type="entry name" value="GATASE"/>
</dbReference>
<keyword evidence="1" id="KW-0315">Glutamine amidotransferase</keyword>
<organism evidence="3 4">
    <name type="scientific">Fictibacillus aquaticus</name>
    <dbReference type="NCBI Taxonomy" id="2021314"/>
    <lineage>
        <taxon>Bacteria</taxon>
        <taxon>Bacillati</taxon>
        <taxon>Bacillota</taxon>
        <taxon>Bacilli</taxon>
        <taxon>Bacillales</taxon>
        <taxon>Fictibacillaceae</taxon>
        <taxon>Fictibacillus</taxon>
    </lineage>
</organism>